<accession>A0A166I2G8</accession>
<evidence type="ECO:0000313" key="2">
    <source>
        <dbReference type="Proteomes" id="UP000076532"/>
    </source>
</evidence>
<keyword evidence="2" id="KW-1185">Reference proteome</keyword>
<gene>
    <name evidence="1" type="ORF">FIBSPDRAFT_862626</name>
</gene>
<name>A0A166I2G8_9AGAM</name>
<protein>
    <submittedName>
        <fullName evidence="1">Uncharacterized protein</fullName>
    </submittedName>
</protein>
<evidence type="ECO:0000313" key="1">
    <source>
        <dbReference type="EMBL" id="KZP19481.1"/>
    </source>
</evidence>
<sequence>LGNDDEEWHGLDYRRLWPRLQAIAVSALQEPLDAAALRLNIHKLQEVGHPIRKLLLPAECVGVEGIMELKELVDIKDFVDDFPRPFQPF</sequence>
<dbReference type="Proteomes" id="UP000076532">
    <property type="component" value="Unassembled WGS sequence"/>
</dbReference>
<feature type="non-terminal residue" evidence="1">
    <location>
        <position position="1"/>
    </location>
</feature>
<proteinExistence type="predicted"/>
<dbReference type="AlphaFoldDB" id="A0A166I2G8"/>
<reference evidence="1 2" key="1">
    <citation type="journal article" date="2016" name="Mol. Biol. Evol.">
        <title>Comparative Genomics of Early-Diverging Mushroom-Forming Fungi Provides Insights into the Origins of Lignocellulose Decay Capabilities.</title>
        <authorList>
            <person name="Nagy L.G."/>
            <person name="Riley R."/>
            <person name="Tritt A."/>
            <person name="Adam C."/>
            <person name="Daum C."/>
            <person name="Floudas D."/>
            <person name="Sun H."/>
            <person name="Yadav J.S."/>
            <person name="Pangilinan J."/>
            <person name="Larsson K.H."/>
            <person name="Matsuura K."/>
            <person name="Barry K."/>
            <person name="Labutti K."/>
            <person name="Kuo R."/>
            <person name="Ohm R.A."/>
            <person name="Bhattacharya S.S."/>
            <person name="Shirouzu T."/>
            <person name="Yoshinaga Y."/>
            <person name="Martin F.M."/>
            <person name="Grigoriev I.V."/>
            <person name="Hibbett D.S."/>
        </authorList>
    </citation>
    <scope>NUCLEOTIDE SEQUENCE [LARGE SCALE GENOMIC DNA]</scope>
    <source>
        <strain evidence="1 2">CBS 109695</strain>
    </source>
</reference>
<organism evidence="1 2">
    <name type="scientific">Athelia psychrophila</name>
    <dbReference type="NCBI Taxonomy" id="1759441"/>
    <lineage>
        <taxon>Eukaryota</taxon>
        <taxon>Fungi</taxon>
        <taxon>Dikarya</taxon>
        <taxon>Basidiomycota</taxon>
        <taxon>Agaricomycotina</taxon>
        <taxon>Agaricomycetes</taxon>
        <taxon>Agaricomycetidae</taxon>
        <taxon>Atheliales</taxon>
        <taxon>Atheliaceae</taxon>
        <taxon>Athelia</taxon>
    </lineage>
</organism>
<dbReference type="EMBL" id="KV417563">
    <property type="protein sequence ID" value="KZP19481.1"/>
    <property type="molecule type" value="Genomic_DNA"/>
</dbReference>